<accession>A0A2H0ULF7</accession>
<feature type="compositionally biased region" description="Basic and acidic residues" evidence="1">
    <location>
        <begin position="1"/>
        <end position="12"/>
    </location>
</feature>
<organism evidence="3 4">
    <name type="scientific">Candidatus Harrisonbacteria bacterium CG10_big_fil_rev_8_21_14_0_10_49_15</name>
    <dbReference type="NCBI Taxonomy" id="1974587"/>
    <lineage>
        <taxon>Bacteria</taxon>
        <taxon>Candidatus Harrisoniibacteriota</taxon>
    </lineage>
</organism>
<keyword evidence="2" id="KW-1133">Transmembrane helix</keyword>
<evidence type="ECO:0000256" key="1">
    <source>
        <dbReference type="SAM" id="MobiDB-lite"/>
    </source>
</evidence>
<sequence>MDSRLHGNDRPKKFTSQLTPRPSYAKVKTGPQTKKEGDVSTSKEKSRCTFNREPRPTGQTSGQLVWGALILLVVALAVGVFQITRGLLQ</sequence>
<proteinExistence type="predicted"/>
<evidence type="ECO:0000256" key="2">
    <source>
        <dbReference type="SAM" id="Phobius"/>
    </source>
</evidence>
<evidence type="ECO:0000313" key="3">
    <source>
        <dbReference type="EMBL" id="PIR87228.1"/>
    </source>
</evidence>
<comment type="caution">
    <text evidence="3">The sequence shown here is derived from an EMBL/GenBank/DDBJ whole genome shotgun (WGS) entry which is preliminary data.</text>
</comment>
<gene>
    <name evidence="3" type="ORF">COU11_01590</name>
</gene>
<reference evidence="4" key="1">
    <citation type="submission" date="2017-09" db="EMBL/GenBank/DDBJ databases">
        <title>Depth-based differentiation of microbial function through sediment-hosted aquifers and enrichment of novel symbionts in the deep terrestrial subsurface.</title>
        <authorList>
            <person name="Probst A.J."/>
            <person name="Ladd B."/>
            <person name="Jarett J.K."/>
            <person name="Geller-Mcgrath D.E."/>
            <person name="Sieber C.M.K."/>
            <person name="Emerson J.B."/>
            <person name="Anantharaman K."/>
            <person name="Thomas B.C."/>
            <person name="Malmstrom R."/>
            <person name="Stieglmeier M."/>
            <person name="Klingl A."/>
            <person name="Woyke T."/>
            <person name="Ryan C.M."/>
            <person name="Banfield J.F."/>
        </authorList>
    </citation>
    <scope>NUCLEOTIDE SEQUENCE [LARGE SCALE GENOMIC DNA]</scope>
</reference>
<dbReference type="EMBL" id="PFBD01000015">
    <property type="protein sequence ID" value="PIR87228.1"/>
    <property type="molecule type" value="Genomic_DNA"/>
</dbReference>
<protein>
    <submittedName>
        <fullName evidence="3">Uncharacterized protein</fullName>
    </submittedName>
</protein>
<name>A0A2H0ULF7_9BACT</name>
<dbReference type="AlphaFoldDB" id="A0A2H0ULF7"/>
<keyword evidence="2" id="KW-0812">Transmembrane</keyword>
<feature type="region of interest" description="Disordered" evidence="1">
    <location>
        <begin position="1"/>
        <end position="60"/>
    </location>
</feature>
<keyword evidence="2" id="KW-0472">Membrane</keyword>
<evidence type="ECO:0000313" key="4">
    <source>
        <dbReference type="Proteomes" id="UP000229526"/>
    </source>
</evidence>
<feature type="transmembrane region" description="Helical" evidence="2">
    <location>
        <begin position="64"/>
        <end position="83"/>
    </location>
</feature>
<feature type="compositionally biased region" description="Basic and acidic residues" evidence="1">
    <location>
        <begin position="33"/>
        <end position="55"/>
    </location>
</feature>
<dbReference type="Proteomes" id="UP000229526">
    <property type="component" value="Unassembled WGS sequence"/>
</dbReference>